<dbReference type="OrthoDB" id="6174426at2"/>
<dbReference type="InterPro" id="IPR006016">
    <property type="entry name" value="UspA"/>
</dbReference>
<dbReference type="Proteomes" id="UP000245697">
    <property type="component" value="Unassembled WGS sequence"/>
</dbReference>
<dbReference type="InterPro" id="IPR006015">
    <property type="entry name" value="Universal_stress_UspA"/>
</dbReference>
<dbReference type="EMBL" id="QGGR01000060">
    <property type="protein sequence ID" value="PWK26804.1"/>
    <property type="molecule type" value="Genomic_DNA"/>
</dbReference>
<evidence type="ECO:0000313" key="4">
    <source>
        <dbReference type="Proteomes" id="UP000245697"/>
    </source>
</evidence>
<protein>
    <submittedName>
        <fullName evidence="3">Nucleotide-binding universal stress UspA family protein</fullName>
    </submittedName>
</protein>
<dbReference type="SUPFAM" id="SSF52402">
    <property type="entry name" value="Adenine nucleotide alpha hydrolases-like"/>
    <property type="match status" value="1"/>
</dbReference>
<gene>
    <name evidence="3" type="ORF">BC793_1604</name>
</gene>
<dbReference type="PANTHER" id="PTHR46553:SF3">
    <property type="entry name" value="ADENINE NUCLEOTIDE ALPHA HYDROLASES-LIKE SUPERFAMILY PROTEIN"/>
    <property type="match status" value="1"/>
</dbReference>
<accession>A0A316EUC3</accession>
<evidence type="ECO:0000256" key="1">
    <source>
        <dbReference type="ARBA" id="ARBA00008791"/>
    </source>
</evidence>
<dbReference type="InterPro" id="IPR014729">
    <property type="entry name" value="Rossmann-like_a/b/a_fold"/>
</dbReference>
<dbReference type="CDD" id="cd23659">
    <property type="entry name" value="USP_At3g01520-like"/>
    <property type="match status" value="1"/>
</dbReference>
<dbReference type="PRINTS" id="PR01438">
    <property type="entry name" value="UNVRSLSTRESS"/>
</dbReference>
<feature type="domain" description="UspA" evidence="2">
    <location>
        <begin position="6"/>
        <end position="140"/>
    </location>
</feature>
<proteinExistence type="inferred from homology"/>
<comment type="caution">
    <text evidence="3">The sequence shown here is derived from an EMBL/GenBank/DDBJ whole genome shotgun (WGS) entry which is preliminary data.</text>
</comment>
<sequence length="143" mass="14871">MRDADIVVGVDGASSGVAALRWAVRQARLTGARLHAVTAWEIPAFYGWAPTFPYDDEMAATAGKLLAAAVRDALGDEPTEIDLVETAVPGHPAQVLIDASAHAALLAVGSRGHGGFTGALLGSVSQQCVHHARCPVVVIRGRR</sequence>
<keyword evidence="4" id="KW-1185">Reference proteome</keyword>
<name>A0A316EUC3_9ACTN</name>
<dbReference type="Pfam" id="PF00582">
    <property type="entry name" value="Usp"/>
    <property type="match status" value="1"/>
</dbReference>
<dbReference type="AlphaFoldDB" id="A0A316EUC3"/>
<comment type="similarity">
    <text evidence="1">Belongs to the universal stress protein A family.</text>
</comment>
<evidence type="ECO:0000259" key="2">
    <source>
        <dbReference type="Pfam" id="PF00582"/>
    </source>
</evidence>
<dbReference type="RefSeq" id="WP_109603339.1">
    <property type="nucleotide sequence ID" value="NZ_BONA01000124.1"/>
</dbReference>
<dbReference type="PANTHER" id="PTHR46553">
    <property type="entry name" value="ADENINE NUCLEOTIDE ALPHA HYDROLASES-LIKE SUPERFAMILY PROTEIN"/>
    <property type="match status" value="1"/>
</dbReference>
<organism evidence="3 4">
    <name type="scientific">Actinoplanes xinjiangensis</name>
    <dbReference type="NCBI Taxonomy" id="512350"/>
    <lineage>
        <taxon>Bacteria</taxon>
        <taxon>Bacillati</taxon>
        <taxon>Actinomycetota</taxon>
        <taxon>Actinomycetes</taxon>
        <taxon>Micromonosporales</taxon>
        <taxon>Micromonosporaceae</taxon>
        <taxon>Actinoplanes</taxon>
    </lineage>
</organism>
<evidence type="ECO:0000313" key="3">
    <source>
        <dbReference type="EMBL" id="PWK26804.1"/>
    </source>
</evidence>
<reference evidence="3 4" key="1">
    <citation type="submission" date="2018-05" db="EMBL/GenBank/DDBJ databases">
        <title>Genomic Encyclopedia of Archaeal and Bacterial Type Strains, Phase II (KMG-II): from individual species to whole genera.</title>
        <authorList>
            <person name="Goeker M."/>
        </authorList>
    </citation>
    <scope>NUCLEOTIDE SEQUENCE [LARGE SCALE GENOMIC DNA]</scope>
    <source>
        <strain evidence="3 4">DSM 45184</strain>
    </source>
</reference>
<dbReference type="Gene3D" id="3.40.50.620">
    <property type="entry name" value="HUPs"/>
    <property type="match status" value="1"/>
</dbReference>